<dbReference type="InterPro" id="IPR049730">
    <property type="entry name" value="SNF2/RAD54-like_C"/>
</dbReference>
<dbReference type="Gene3D" id="3.40.50.10810">
    <property type="entry name" value="Tandem AAA-ATPase domain"/>
    <property type="match status" value="1"/>
</dbReference>
<dbReference type="InterPro" id="IPR057342">
    <property type="entry name" value="DEXDc_RapA"/>
</dbReference>
<dbReference type="SMART" id="SM00490">
    <property type="entry name" value="HELICc"/>
    <property type="match status" value="1"/>
</dbReference>
<evidence type="ECO:0000256" key="3">
    <source>
        <dbReference type="ARBA" id="ARBA00022806"/>
    </source>
</evidence>
<dbReference type="InterPro" id="IPR038718">
    <property type="entry name" value="SNF2-like_sf"/>
</dbReference>
<dbReference type="CDD" id="cd18793">
    <property type="entry name" value="SF2_C_SNF"/>
    <property type="match status" value="1"/>
</dbReference>
<keyword evidence="4" id="KW-0067">ATP-binding</keyword>
<evidence type="ECO:0000256" key="2">
    <source>
        <dbReference type="ARBA" id="ARBA00022801"/>
    </source>
</evidence>
<evidence type="ECO:0000256" key="4">
    <source>
        <dbReference type="ARBA" id="ARBA00022840"/>
    </source>
</evidence>
<dbReference type="InterPro" id="IPR014001">
    <property type="entry name" value="Helicase_ATP-bd"/>
</dbReference>
<feature type="domain" description="Helicase C-terminal" evidence="6">
    <location>
        <begin position="428"/>
        <end position="595"/>
    </location>
</feature>
<organism evidence="7 8">
    <name type="scientific">Candidatus Accumulibacter affinis</name>
    <dbReference type="NCBI Taxonomy" id="2954384"/>
    <lineage>
        <taxon>Bacteria</taxon>
        <taxon>Pseudomonadati</taxon>
        <taxon>Pseudomonadota</taxon>
        <taxon>Betaproteobacteria</taxon>
        <taxon>Candidatus Accumulibacter</taxon>
    </lineage>
</organism>
<dbReference type="Proteomes" id="UP000706151">
    <property type="component" value="Unassembled WGS sequence"/>
</dbReference>
<dbReference type="PROSITE" id="PS51194">
    <property type="entry name" value="HELICASE_CTER"/>
    <property type="match status" value="1"/>
</dbReference>
<dbReference type="SUPFAM" id="SSF52540">
    <property type="entry name" value="P-loop containing nucleoside triphosphate hydrolases"/>
    <property type="match status" value="2"/>
</dbReference>
<evidence type="ECO:0000313" key="8">
    <source>
        <dbReference type="Proteomes" id="UP000706151"/>
    </source>
</evidence>
<proteinExistence type="predicted"/>
<dbReference type="PANTHER" id="PTHR45766">
    <property type="entry name" value="DNA ANNEALING HELICASE AND ENDONUCLEASE ZRANB3 FAMILY MEMBER"/>
    <property type="match status" value="1"/>
</dbReference>
<dbReference type="CDD" id="cd18011">
    <property type="entry name" value="DEXDc_RapA"/>
    <property type="match status" value="1"/>
</dbReference>
<dbReference type="InterPro" id="IPR027417">
    <property type="entry name" value="P-loop_NTPase"/>
</dbReference>
<sequence>MLPYAPGARVVVRDEEWLVRRVDPSSDGGYLLGCDGVSDLVRGRSAQFLTQLEEEILVLDPARTEFVADTSSHFNSTFLYLEAQLRRSTANDEQIHLGHRAVMNLVPYQLDPALQALKQPRQRILIADAVGLGKTLEAGILTSELIQRGRGQRILVITLKSMLTQFQKEFWSRFSIPLVRLDSVGLQRVRNSIPSNHNPFNYYDRTIISIDTLKNNLEYRNYLENAWWDIIIIDECHNVAARGNEDGLSRRARLARLLSGRSDTIMLLSATPHDGSARSFASLMSLLDPTAISDPDDYTPEDFRNKGLVVRRFKKDIRDQVSADFQERITEQLKQAASPQEEAAYRALLAIPFTQKGEHRAGKQQELQRVGMQKAMFSSPFAALDSTGRRIALLQDKPTISGDEQAEVAALEEFAAALRQIDAASFSKFQRLVQRLKDPSFNWQAADPSDRLVIFSERIETLRWLWENLPGAAGLKPAHFEILHGGMTDTEQQELVDRFGRQDDSVRVLLCSDVASEGLNLHYFCHRLVHFDLPWSLMVFQQRNGRVDRYGQTRQPRIVYLFTETGVERIKGDLRILEILQTKDEQANRNLGDPASFLHVFDPEKEAAKVAEIMADGTSPQQFEAAIDAAQAASKQAGADADADADGDWLLKLFAQAEPTGEAAAQPRPSTDFIRAGISLFGDGELSSDYAFARTALQQLCIPTPIASFSHDDASQTITLNAPRDLQERLRVTLPLEVRDEHHRYALCAHKSRIAEAIELARQAKADDESWPALHYLWPQHPIMDWLADRVLTAFGRHRAPVIQCPQLTDGEQAYLLMGLIPNRKGQPLLIEWQVAVFDGGAWGLQAFPDFVARTSLKAGTLANRNQGIDTTRLQANLPGAVAVMQRHMLTLQRRYAADMTARLSGTLTDLQRLQTRQIEQLEARLAANQQAEQFKKTRREQRTQHIRKVFDEYRQWVQDTMTTEPQPFIQVLAAAVQ</sequence>
<accession>A0A935TGJ2</accession>
<dbReference type="GO" id="GO:0016787">
    <property type="term" value="F:hydrolase activity"/>
    <property type="evidence" value="ECO:0007669"/>
    <property type="project" value="UniProtKB-KW"/>
</dbReference>
<dbReference type="GO" id="GO:0005524">
    <property type="term" value="F:ATP binding"/>
    <property type="evidence" value="ECO:0007669"/>
    <property type="project" value="InterPro"/>
</dbReference>
<dbReference type="EMBL" id="JADJOT010000007">
    <property type="protein sequence ID" value="MBK7953810.1"/>
    <property type="molecule type" value="Genomic_DNA"/>
</dbReference>
<name>A0A935TGJ2_9PROT</name>
<dbReference type="AlphaFoldDB" id="A0A935TGJ2"/>
<dbReference type="SMART" id="SM00487">
    <property type="entry name" value="DEXDc"/>
    <property type="match status" value="1"/>
</dbReference>
<keyword evidence="1" id="KW-0547">Nucleotide-binding</keyword>
<dbReference type="PROSITE" id="PS51192">
    <property type="entry name" value="HELICASE_ATP_BIND_1"/>
    <property type="match status" value="1"/>
</dbReference>
<evidence type="ECO:0000256" key="1">
    <source>
        <dbReference type="ARBA" id="ARBA00022741"/>
    </source>
</evidence>
<feature type="domain" description="Helicase ATP-binding" evidence="5">
    <location>
        <begin position="115"/>
        <end position="290"/>
    </location>
</feature>
<evidence type="ECO:0000313" key="7">
    <source>
        <dbReference type="EMBL" id="MBK7953810.1"/>
    </source>
</evidence>
<comment type="caution">
    <text evidence="7">The sequence shown here is derived from an EMBL/GenBank/DDBJ whole genome shotgun (WGS) entry which is preliminary data.</text>
</comment>
<gene>
    <name evidence="7" type="ORF">IPK02_07545</name>
</gene>
<dbReference type="Pfam" id="PF04851">
    <property type="entry name" value="ResIII"/>
    <property type="match status" value="1"/>
</dbReference>
<dbReference type="GO" id="GO:0004386">
    <property type="term" value="F:helicase activity"/>
    <property type="evidence" value="ECO:0007669"/>
    <property type="project" value="UniProtKB-KW"/>
</dbReference>
<protein>
    <submittedName>
        <fullName evidence="7">DEAD/DEAH box helicase</fullName>
    </submittedName>
</protein>
<dbReference type="Pfam" id="PF00271">
    <property type="entry name" value="Helicase_C"/>
    <property type="match status" value="1"/>
</dbReference>
<dbReference type="GO" id="GO:0003677">
    <property type="term" value="F:DNA binding"/>
    <property type="evidence" value="ECO:0007669"/>
    <property type="project" value="InterPro"/>
</dbReference>
<dbReference type="InterPro" id="IPR001650">
    <property type="entry name" value="Helicase_C-like"/>
</dbReference>
<reference evidence="7 8" key="1">
    <citation type="submission" date="2020-10" db="EMBL/GenBank/DDBJ databases">
        <title>Connecting structure to function with the recovery of over 1000 high-quality activated sludge metagenome-assembled genomes encoding full-length rRNA genes using long-read sequencing.</title>
        <authorList>
            <person name="Singleton C.M."/>
            <person name="Petriglieri F."/>
            <person name="Kristensen J.M."/>
            <person name="Kirkegaard R.H."/>
            <person name="Michaelsen T.Y."/>
            <person name="Andersen M.H."/>
            <person name="Karst S.M."/>
            <person name="Dueholm M.S."/>
            <person name="Nielsen P.H."/>
            <person name="Albertsen M."/>
        </authorList>
    </citation>
    <scope>NUCLEOTIDE SEQUENCE [LARGE SCALE GENOMIC DNA]</scope>
    <source>
        <strain evidence="7">Fred_18-Q3-R57-64_BAT3C.720</strain>
    </source>
</reference>
<dbReference type="Gene3D" id="3.40.50.300">
    <property type="entry name" value="P-loop containing nucleotide triphosphate hydrolases"/>
    <property type="match status" value="1"/>
</dbReference>
<keyword evidence="2" id="KW-0378">Hydrolase</keyword>
<dbReference type="PANTHER" id="PTHR45766:SF6">
    <property type="entry name" value="SWI_SNF-RELATED MATRIX-ASSOCIATED ACTIN-DEPENDENT REGULATOR OF CHROMATIN SUBFAMILY A-LIKE PROTEIN 1"/>
    <property type="match status" value="1"/>
</dbReference>
<keyword evidence="3 7" id="KW-0347">Helicase</keyword>
<dbReference type="InterPro" id="IPR006935">
    <property type="entry name" value="Helicase/UvrB_N"/>
</dbReference>
<evidence type="ECO:0000259" key="6">
    <source>
        <dbReference type="PROSITE" id="PS51194"/>
    </source>
</evidence>
<evidence type="ECO:0000259" key="5">
    <source>
        <dbReference type="PROSITE" id="PS51192"/>
    </source>
</evidence>